<organism evidence="2 3">
    <name type="scientific">Helobdella robusta</name>
    <name type="common">Californian leech</name>
    <dbReference type="NCBI Taxonomy" id="6412"/>
    <lineage>
        <taxon>Eukaryota</taxon>
        <taxon>Metazoa</taxon>
        <taxon>Spiralia</taxon>
        <taxon>Lophotrochozoa</taxon>
        <taxon>Annelida</taxon>
        <taxon>Clitellata</taxon>
        <taxon>Hirudinea</taxon>
        <taxon>Rhynchobdellida</taxon>
        <taxon>Glossiphoniidae</taxon>
        <taxon>Helobdella</taxon>
    </lineage>
</organism>
<dbReference type="HOGENOM" id="CLU_2199780_0_0_1"/>
<dbReference type="KEGG" id="hro:HELRODRAFT_177795"/>
<dbReference type="PROSITE" id="PS51257">
    <property type="entry name" value="PROKAR_LIPOPROTEIN"/>
    <property type="match status" value="1"/>
</dbReference>
<dbReference type="RefSeq" id="XP_009024193.1">
    <property type="nucleotide sequence ID" value="XM_009025945.1"/>
</dbReference>
<dbReference type="GeneID" id="20206450"/>
<proteinExistence type="predicted"/>
<dbReference type="GO" id="GO:0030246">
    <property type="term" value="F:carbohydrate binding"/>
    <property type="evidence" value="ECO:0000318"/>
    <property type="project" value="GO_Central"/>
</dbReference>
<dbReference type="EMBL" id="KB097304">
    <property type="protein sequence ID" value="ESN97735.1"/>
    <property type="molecule type" value="Genomic_DNA"/>
</dbReference>
<dbReference type="SUPFAM" id="SSF56436">
    <property type="entry name" value="C-type lectin-like"/>
    <property type="match status" value="1"/>
</dbReference>
<evidence type="ECO:0000313" key="1">
    <source>
        <dbReference type="EMBL" id="ESN97735.1"/>
    </source>
</evidence>
<dbReference type="GO" id="GO:0009897">
    <property type="term" value="C:external side of plasma membrane"/>
    <property type="evidence" value="ECO:0000318"/>
    <property type="project" value="GO_Central"/>
</dbReference>
<dbReference type="GO" id="GO:0006955">
    <property type="term" value="P:immune response"/>
    <property type="evidence" value="ECO:0000318"/>
    <property type="project" value="GO_Central"/>
</dbReference>
<dbReference type="CTD" id="20206450"/>
<dbReference type="InterPro" id="IPR016187">
    <property type="entry name" value="CTDL_fold"/>
</dbReference>
<keyword evidence="3" id="KW-1185">Reference proteome</keyword>
<evidence type="ECO:0008006" key="4">
    <source>
        <dbReference type="Google" id="ProtNLM"/>
    </source>
</evidence>
<reference evidence="1 3" key="2">
    <citation type="journal article" date="2013" name="Nature">
        <title>Insights into bilaterian evolution from three spiralian genomes.</title>
        <authorList>
            <person name="Simakov O."/>
            <person name="Marletaz F."/>
            <person name="Cho S.J."/>
            <person name="Edsinger-Gonzales E."/>
            <person name="Havlak P."/>
            <person name="Hellsten U."/>
            <person name="Kuo D.H."/>
            <person name="Larsson T."/>
            <person name="Lv J."/>
            <person name="Arendt D."/>
            <person name="Savage R."/>
            <person name="Osoegawa K."/>
            <person name="de Jong P."/>
            <person name="Grimwood J."/>
            <person name="Chapman J.A."/>
            <person name="Shapiro H."/>
            <person name="Aerts A."/>
            <person name="Otillar R.P."/>
            <person name="Terry A.Y."/>
            <person name="Boore J.L."/>
            <person name="Grigoriev I.V."/>
            <person name="Lindberg D.R."/>
            <person name="Seaver E.C."/>
            <person name="Weisblat D.A."/>
            <person name="Putnam N.H."/>
            <person name="Rokhsar D.S."/>
        </authorList>
    </citation>
    <scope>NUCLEOTIDE SEQUENCE</scope>
</reference>
<sequence length="108" mass="12155">MNLRGINYMTSVGSCSCLPKRNVLYNVTTDLSGGCLAFVTHACPKNFNYFIEDHKCYSYQAAKNIWSDSRKLCNNLLNSHPVVFDDPNENILIQKITSAGCKVLNFQL</sequence>
<name>T1FCA1_HELRO</name>
<dbReference type="Gene3D" id="3.10.100.10">
    <property type="entry name" value="Mannose-Binding Protein A, subunit A"/>
    <property type="match status" value="1"/>
</dbReference>
<gene>
    <name evidence="2" type="primary">20206450</name>
    <name evidence="1" type="ORF">HELRODRAFT_177795</name>
</gene>
<protein>
    <recommendedName>
        <fullName evidence="4">C-type lectin domain-containing protein</fullName>
    </recommendedName>
</protein>
<reference evidence="2" key="3">
    <citation type="submission" date="2015-06" db="UniProtKB">
        <authorList>
            <consortium name="EnsemblMetazoa"/>
        </authorList>
    </citation>
    <scope>IDENTIFICATION</scope>
</reference>
<dbReference type="GO" id="GO:0038187">
    <property type="term" value="F:pattern recognition receptor activity"/>
    <property type="evidence" value="ECO:0000318"/>
    <property type="project" value="GO_Central"/>
</dbReference>
<dbReference type="AlphaFoldDB" id="T1FCA1"/>
<dbReference type="Proteomes" id="UP000015101">
    <property type="component" value="Unassembled WGS sequence"/>
</dbReference>
<evidence type="ECO:0000313" key="2">
    <source>
        <dbReference type="EnsemblMetazoa" id="HelroP177795"/>
    </source>
</evidence>
<dbReference type="InParanoid" id="T1FCA1"/>
<dbReference type="EnsemblMetazoa" id="HelroT177795">
    <property type="protein sequence ID" value="HelroP177795"/>
    <property type="gene ID" value="HelroG177795"/>
</dbReference>
<reference evidence="3" key="1">
    <citation type="submission" date="2012-12" db="EMBL/GenBank/DDBJ databases">
        <authorList>
            <person name="Hellsten U."/>
            <person name="Grimwood J."/>
            <person name="Chapman J.A."/>
            <person name="Shapiro H."/>
            <person name="Aerts A."/>
            <person name="Otillar R.P."/>
            <person name="Terry A.Y."/>
            <person name="Boore J.L."/>
            <person name="Simakov O."/>
            <person name="Marletaz F."/>
            <person name="Cho S.-J."/>
            <person name="Edsinger-Gonzales E."/>
            <person name="Havlak P."/>
            <person name="Kuo D.-H."/>
            <person name="Larsson T."/>
            <person name="Lv J."/>
            <person name="Arendt D."/>
            <person name="Savage R."/>
            <person name="Osoegawa K."/>
            <person name="de Jong P."/>
            <person name="Lindberg D.R."/>
            <person name="Seaver E.C."/>
            <person name="Weisblat D.A."/>
            <person name="Putnam N.H."/>
            <person name="Grigoriev I.V."/>
            <person name="Rokhsar D.S."/>
        </authorList>
    </citation>
    <scope>NUCLEOTIDE SEQUENCE</scope>
</reference>
<accession>T1FCA1</accession>
<evidence type="ECO:0000313" key="3">
    <source>
        <dbReference type="Proteomes" id="UP000015101"/>
    </source>
</evidence>
<dbReference type="EMBL" id="AMQM01006188">
    <property type="status" value="NOT_ANNOTATED_CDS"/>
    <property type="molecule type" value="Genomic_DNA"/>
</dbReference>
<dbReference type="InterPro" id="IPR016186">
    <property type="entry name" value="C-type_lectin-like/link_sf"/>
</dbReference>